<evidence type="ECO:0000256" key="1">
    <source>
        <dbReference type="ARBA" id="ARBA00022679"/>
    </source>
</evidence>
<feature type="domain" description="N-acetyltransferase" evidence="4">
    <location>
        <begin position="22"/>
        <end position="163"/>
    </location>
</feature>
<evidence type="ECO:0000256" key="2">
    <source>
        <dbReference type="ARBA" id="ARBA00023315"/>
    </source>
</evidence>
<evidence type="ECO:0000313" key="6">
    <source>
        <dbReference type="EMBL" id="SFB32370.1"/>
    </source>
</evidence>
<proteinExistence type="predicted"/>
<evidence type="ECO:0000256" key="3">
    <source>
        <dbReference type="SAM" id="MobiDB-lite"/>
    </source>
</evidence>
<dbReference type="Gene3D" id="3.40.630.30">
    <property type="match status" value="1"/>
</dbReference>
<name>A0A1I1A7G3_9ACTN</name>
<keyword evidence="2" id="KW-0012">Acyltransferase</keyword>
<evidence type="ECO:0000259" key="4">
    <source>
        <dbReference type="PROSITE" id="PS51186"/>
    </source>
</evidence>
<dbReference type="PANTHER" id="PTHR43877">
    <property type="entry name" value="AMINOALKYLPHOSPHONATE N-ACETYLTRANSFERASE-RELATED-RELATED"/>
    <property type="match status" value="1"/>
</dbReference>
<dbReference type="InterPro" id="IPR016181">
    <property type="entry name" value="Acyl_CoA_acyltransferase"/>
</dbReference>
<keyword evidence="1" id="KW-0808">Transferase</keyword>
<dbReference type="RefSeq" id="WP_091199800.1">
    <property type="nucleotide sequence ID" value="NZ_FOKC01000007.1"/>
</dbReference>
<dbReference type="GO" id="GO:0016747">
    <property type="term" value="F:acyltransferase activity, transferring groups other than amino-acyl groups"/>
    <property type="evidence" value="ECO:0007669"/>
    <property type="project" value="InterPro"/>
</dbReference>
<feature type="region of interest" description="Disordered" evidence="3">
    <location>
        <begin position="1"/>
        <end position="26"/>
    </location>
</feature>
<evidence type="ECO:0000313" key="5">
    <source>
        <dbReference type="EMBL" id="PKH42134.1"/>
    </source>
</evidence>
<keyword evidence="8" id="KW-1185">Reference proteome</keyword>
<dbReference type="OrthoDB" id="9799092at2"/>
<dbReference type="STRING" id="748909.SAMN05192575_107179"/>
<evidence type="ECO:0000313" key="7">
    <source>
        <dbReference type="Proteomes" id="UP000199113"/>
    </source>
</evidence>
<dbReference type="EMBL" id="PJBV01000013">
    <property type="protein sequence ID" value="PKH42134.1"/>
    <property type="molecule type" value="Genomic_DNA"/>
</dbReference>
<gene>
    <name evidence="5" type="ORF">CXG46_06550</name>
    <name evidence="6" type="ORF">SAMN05192575_107179</name>
</gene>
<dbReference type="Proteomes" id="UP000233565">
    <property type="component" value="Unassembled WGS sequence"/>
</dbReference>
<dbReference type="AlphaFoldDB" id="A0A1I1A7G3"/>
<dbReference type="Proteomes" id="UP000199113">
    <property type="component" value="Unassembled WGS sequence"/>
</dbReference>
<dbReference type="SUPFAM" id="SSF55729">
    <property type="entry name" value="Acyl-CoA N-acyltransferases (Nat)"/>
    <property type="match status" value="2"/>
</dbReference>
<dbReference type="InterPro" id="IPR000182">
    <property type="entry name" value="GNAT_dom"/>
</dbReference>
<dbReference type="Pfam" id="PF00583">
    <property type="entry name" value="Acetyltransf_1"/>
    <property type="match status" value="2"/>
</dbReference>
<dbReference type="EMBL" id="FOKC01000007">
    <property type="protein sequence ID" value="SFB32370.1"/>
    <property type="molecule type" value="Genomic_DNA"/>
</dbReference>
<dbReference type="PROSITE" id="PS51186">
    <property type="entry name" value="GNAT"/>
    <property type="match status" value="2"/>
</dbReference>
<sequence length="322" mass="35061">MPEEPRPDPASADSLPPLPEGLTTRPLRKTDARAVFELMAEQERLDIGVVSIEESDIVSDWARPSHDLAARSVGVFDGETLVAYAELMGADRADTSVLPSHRGRGIGTWLAHWLQDLGRRVGSTVVGMPVPQGSPGDRLLEELGFHVRWTSWVLKLPEGASIPDRALPEGYVVRTAQPGELRAAHDVLEDAFLEWSVRDREAFDDFEAATTGRPGFEPWNLRVALDGDGAVVGVSLVLVSDNGTTGYVDRLAVRRDQRNRGLAQALLVDSFAQARAHGTSTSELSTDSRTGALGLYERVGMVADQIWVNRGIDLPPTRENAD</sequence>
<reference evidence="5 8" key="2">
    <citation type="submission" date="2017-12" db="EMBL/GenBank/DDBJ databases">
        <title>Pharmacopeia of the Arctic Ocean.</title>
        <authorList>
            <person name="Collins E."/>
            <person name="Ducluzeau A.-L."/>
        </authorList>
    </citation>
    <scope>NUCLEOTIDE SEQUENCE [LARGE SCALE GENOMIC DNA]</scope>
    <source>
        <strain evidence="5 8">DSM 23325</strain>
    </source>
</reference>
<accession>A0A1I1A7G3</accession>
<protein>
    <submittedName>
        <fullName evidence="6">FR47-like protein</fullName>
    </submittedName>
    <submittedName>
        <fullName evidence="5">GNAT family N-acetyltransferase</fullName>
    </submittedName>
</protein>
<reference evidence="6" key="1">
    <citation type="submission" date="2016-10" db="EMBL/GenBank/DDBJ databases">
        <authorList>
            <person name="de Groot N.N."/>
        </authorList>
    </citation>
    <scope>NUCLEOTIDE SEQUENCE [LARGE SCALE GENOMIC DNA]</scope>
    <source>
        <strain evidence="6">CGMCC 1.10697</strain>
    </source>
</reference>
<evidence type="ECO:0000313" key="8">
    <source>
        <dbReference type="Proteomes" id="UP000233565"/>
    </source>
</evidence>
<feature type="domain" description="N-acetyltransferase" evidence="4">
    <location>
        <begin position="171"/>
        <end position="319"/>
    </location>
</feature>
<organism evidence="6 7">
    <name type="scientific">Nocardioides alpinus</name>
    <dbReference type="NCBI Taxonomy" id="748909"/>
    <lineage>
        <taxon>Bacteria</taxon>
        <taxon>Bacillati</taxon>
        <taxon>Actinomycetota</taxon>
        <taxon>Actinomycetes</taxon>
        <taxon>Propionibacteriales</taxon>
        <taxon>Nocardioidaceae</taxon>
        <taxon>Nocardioides</taxon>
    </lineage>
</organism>
<dbReference type="InterPro" id="IPR050832">
    <property type="entry name" value="Bact_Acetyltransf"/>
</dbReference>
<dbReference type="PANTHER" id="PTHR43877:SF2">
    <property type="entry name" value="AMINOALKYLPHOSPHONATE N-ACETYLTRANSFERASE-RELATED"/>
    <property type="match status" value="1"/>
</dbReference>
<dbReference type="CDD" id="cd04301">
    <property type="entry name" value="NAT_SF"/>
    <property type="match status" value="2"/>
</dbReference>